<evidence type="ECO:0008006" key="3">
    <source>
        <dbReference type="Google" id="ProtNLM"/>
    </source>
</evidence>
<reference evidence="1" key="1">
    <citation type="submission" date="2021-02" db="EMBL/GenBank/DDBJ databases">
        <authorList>
            <person name="Nowell W R."/>
        </authorList>
    </citation>
    <scope>NUCLEOTIDE SEQUENCE</scope>
</reference>
<dbReference type="PROSITE" id="PS51996">
    <property type="entry name" value="TR_MART"/>
    <property type="match status" value="1"/>
</dbReference>
<feature type="non-terminal residue" evidence="1">
    <location>
        <position position="1"/>
    </location>
</feature>
<evidence type="ECO:0000313" key="1">
    <source>
        <dbReference type="EMBL" id="CAF3887502.1"/>
    </source>
</evidence>
<proteinExistence type="predicted"/>
<sequence>MPTKEFEKVKHNVGNLISPNGFFSTSRYLNIVLGFIAGCESTAEKIAVLFEITVDSQLDSVIFADIHTYSRMPEEREVLFSLGAVFIITHVKYNSDINVWKIYLKATDEGSKQKKRQRADLPENHPRIRHTLETIGDIYSENGSTQALVFYHEALTIFENCTPSELKATADYLEHI</sequence>
<organism evidence="1 2">
    <name type="scientific">Rotaria sordida</name>
    <dbReference type="NCBI Taxonomy" id="392033"/>
    <lineage>
        <taxon>Eukaryota</taxon>
        <taxon>Metazoa</taxon>
        <taxon>Spiralia</taxon>
        <taxon>Gnathifera</taxon>
        <taxon>Rotifera</taxon>
        <taxon>Eurotatoria</taxon>
        <taxon>Bdelloidea</taxon>
        <taxon>Philodinida</taxon>
        <taxon>Philodinidae</taxon>
        <taxon>Rotaria</taxon>
    </lineage>
</organism>
<dbReference type="AlphaFoldDB" id="A0A819GQW1"/>
<dbReference type="SUPFAM" id="SSF56399">
    <property type="entry name" value="ADP-ribosylation"/>
    <property type="match status" value="1"/>
</dbReference>
<accession>A0A819GQW1</accession>
<comment type="caution">
    <text evidence="1">The sequence shown here is derived from an EMBL/GenBank/DDBJ whole genome shotgun (WGS) entry which is preliminary data.</text>
</comment>
<dbReference type="EMBL" id="CAJOBD010002513">
    <property type="protein sequence ID" value="CAF3887502.1"/>
    <property type="molecule type" value="Genomic_DNA"/>
</dbReference>
<protein>
    <recommendedName>
        <fullName evidence="3">Tetratricopeptide repeat protein</fullName>
    </recommendedName>
</protein>
<gene>
    <name evidence="1" type="ORF">JBS370_LOCUS20183</name>
</gene>
<dbReference type="Proteomes" id="UP000663836">
    <property type="component" value="Unassembled WGS sequence"/>
</dbReference>
<dbReference type="Gene3D" id="3.90.176.10">
    <property type="entry name" value="Toxin ADP-ribosyltransferase, Chain A, domain 1"/>
    <property type="match status" value="1"/>
</dbReference>
<evidence type="ECO:0000313" key="2">
    <source>
        <dbReference type="Proteomes" id="UP000663836"/>
    </source>
</evidence>
<name>A0A819GQW1_9BILA</name>